<dbReference type="KEGG" id="bsto:C0V70_02335"/>
<reference evidence="1 2" key="1">
    <citation type="submission" date="2018-01" db="EMBL/GenBank/DDBJ databases">
        <title>Complete genome sequence of Bacteriovorax stolpii DSM12778.</title>
        <authorList>
            <person name="Tang B."/>
            <person name="Chang J."/>
        </authorList>
    </citation>
    <scope>NUCLEOTIDE SEQUENCE [LARGE SCALE GENOMIC DNA]</scope>
    <source>
        <strain evidence="1 2">DSM 12778</strain>
    </source>
</reference>
<gene>
    <name evidence="1" type="ORF">C0V70_02335</name>
</gene>
<evidence type="ECO:0000313" key="2">
    <source>
        <dbReference type="Proteomes" id="UP000235584"/>
    </source>
</evidence>
<dbReference type="PROSITE" id="PS51257">
    <property type="entry name" value="PROKAR_LIPOPROTEIN"/>
    <property type="match status" value="1"/>
</dbReference>
<organism evidence="1 2">
    <name type="scientific">Bacteriovorax stolpii</name>
    <name type="common">Bdellovibrio stolpii</name>
    <dbReference type="NCBI Taxonomy" id="960"/>
    <lineage>
        <taxon>Bacteria</taxon>
        <taxon>Pseudomonadati</taxon>
        <taxon>Bdellovibrionota</taxon>
        <taxon>Bacteriovoracia</taxon>
        <taxon>Bacteriovoracales</taxon>
        <taxon>Bacteriovoracaceae</taxon>
        <taxon>Bacteriovorax</taxon>
    </lineage>
</organism>
<name>A0A2K9NN93_BACTC</name>
<evidence type="ECO:0000313" key="1">
    <source>
        <dbReference type="EMBL" id="AUN96962.1"/>
    </source>
</evidence>
<sequence length="216" mass="24584">MISYGRTALLLCALVVSCDSNVTISTQSSKYLVKAHVTELTAQDALPQEVRTLLERESLTNKKPVKFPLAYYLIQEEDTKMLYSSDFEIKITGQLFLVVSGTKYYKLFVHPDLEGSYSFLRNAYRYIGPDQTEFMATPTTGERTMAVWNRSHEGKMPFIVKTEIDERTINVGSTRVPASLSQTVLPDSIQMIFHRPIRGTKERIEGQQITKIPSYK</sequence>
<accession>A0A2K9NN93</accession>
<dbReference type="RefSeq" id="WP_102242257.1">
    <property type="nucleotide sequence ID" value="NZ_CP025704.1"/>
</dbReference>
<protein>
    <submittedName>
        <fullName evidence="1">Uncharacterized protein</fullName>
    </submittedName>
</protein>
<keyword evidence="2" id="KW-1185">Reference proteome</keyword>
<dbReference type="EMBL" id="CP025704">
    <property type="protein sequence ID" value="AUN96962.1"/>
    <property type="molecule type" value="Genomic_DNA"/>
</dbReference>
<dbReference type="Proteomes" id="UP000235584">
    <property type="component" value="Chromosome"/>
</dbReference>
<proteinExistence type="predicted"/>
<dbReference type="AlphaFoldDB" id="A0A2K9NN93"/>
<dbReference type="OrthoDB" id="495728at2"/>